<dbReference type="Gramene" id="ESQ29303">
    <property type="protein sequence ID" value="ESQ29303"/>
    <property type="gene ID" value="EUTSA_v10024022mg"/>
</dbReference>
<proteinExistence type="predicted"/>
<keyword evidence="3" id="KW-1185">Reference proteome</keyword>
<dbReference type="Pfam" id="PF23622">
    <property type="entry name" value="LRR_At1g61320_AtMIF1"/>
    <property type="match status" value="1"/>
</dbReference>
<dbReference type="STRING" id="72664.V4KPK9"/>
<protein>
    <recommendedName>
        <fullName evidence="1">At1g61320/AtMIF1 LRR domain-containing protein</fullName>
    </recommendedName>
</protein>
<reference evidence="2 3" key="1">
    <citation type="journal article" date="2013" name="Front. Plant Sci.">
        <title>The Reference Genome of the Halophytic Plant Eutrema salsugineum.</title>
        <authorList>
            <person name="Yang R."/>
            <person name="Jarvis D.E."/>
            <person name="Chen H."/>
            <person name="Beilstein M.A."/>
            <person name="Grimwood J."/>
            <person name="Jenkins J."/>
            <person name="Shu S."/>
            <person name="Prochnik S."/>
            <person name="Xin M."/>
            <person name="Ma C."/>
            <person name="Schmutz J."/>
            <person name="Wing R.A."/>
            <person name="Mitchell-Olds T."/>
            <person name="Schumaker K.S."/>
            <person name="Wang X."/>
        </authorList>
    </citation>
    <scope>NUCLEOTIDE SEQUENCE [LARGE SCALE GENOMIC DNA]</scope>
</reference>
<dbReference type="Proteomes" id="UP000030689">
    <property type="component" value="Unassembled WGS sequence"/>
</dbReference>
<dbReference type="OMA" id="WELHQKQ"/>
<name>V4KPK9_EUTSA</name>
<dbReference type="InterPro" id="IPR053772">
    <property type="entry name" value="At1g61320/At1g61330-like"/>
</dbReference>
<dbReference type="AlphaFoldDB" id="V4KPK9"/>
<dbReference type="eggNOG" id="ENOG502RYMX">
    <property type="taxonomic scope" value="Eukaryota"/>
</dbReference>
<sequence length="447" mass="52139">MLESSNKKIKVTETLPDDLVDHIMSVCLPIQSVLRNRSVSKKFKSTEIRSRDLDFSKIYSVRCSQLKAVSIIESVFNQYKGLEINRFVLLLNHIGVEDKVLSWVNTCLGKSIQELVLDFSKSNTVFEIPVDFSAIETLTVLKLGWCKFKIPDNSPKGLKLLKTLVLTKIDRVTKEMIDAIFTNCIHLETFELIKCQMYGILSINAQNHKKFGLLVVDSMRNLLDIKLDSPTLECFKYYGYVRKVDFSRVYAIKEAEFHYKRSYDWHFYDPSDMVLANMRAYTRVQVLATTNIFLEAFTYRYIHGNMRKPTFCFGNLQEFQICFKAPSICNLFVIAGFLNQCPNLKKVLIDINDFTFEPGVFWEVHHKKNIQIQNYRLNSIKFVEIMGYKNHGHELDIMEFFVRYAKSLEKLTLMKPKNPKSKLFEPNDARINHIKSISQKKDLIEFL</sequence>
<dbReference type="EMBL" id="KI517881">
    <property type="protein sequence ID" value="ESQ29303.1"/>
    <property type="molecule type" value="Genomic_DNA"/>
</dbReference>
<feature type="domain" description="At1g61320/AtMIF1 LRR" evidence="1">
    <location>
        <begin position="98"/>
        <end position="417"/>
    </location>
</feature>
<evidence type="ECO:0000313" key="2">
    <source>
        <dbReference type="EMBL" id="ESQ29303.1"/>
    </source>
</evidence>
<dbReference type="PANTHER" id="PTHR34145">
    <property type="entry name" value="OS02G0105600 PROTEIN"/>
    <property type="match status" value="1"/>
</dbReference>
<dbReference type="Gene3D" id="3.80.10.10">
    <property type="entry name" value="Ribonuclease Inhibitor"/>
    <property type="match status" value="1"/>
</dbReference>
<evidence type="ECO:0000313" key="3">
    <source>
        <dbReference type="Proteomes" id="UP000030689"/>
    </source>
</evidence>
<dbReference type="SUPFAM" id="SSF52047">
    <property type="entry name" value="RNI-like"/>
    <property type="match status" value="1"/>
</dbReference>
<evidence type="ECO:0000259" key="1">
    <source>
        <dbReference type="Pfam" id="PF23622"/>
    </source>
</evidence>
<organism evidence="2 3">
    <name type="scientific">Eutrema salsugineum</name>
    <name type="common">Saltwater cress</name>
    <name type="synonym">Sisymbrium salsugineum</name>
    <dbReference type="NCBI Taxonomy" id="72664"/>
    <lineage>
        <taxon>Eukaryota</taxon>
        <taxon>Viridiplantae</taxon>
        <taxon>Streptophyta</taxon>
        <taxon>Embryophyta</taxon>
        <taxon>Tracheophyta</taxon>
        <taxon>Spermatophyta</taxon>
        <taxon>Magnoliopsida</taxon>
        <taxon>eudicotyledons</taxon>
        <taxon>Gunneridae</taxon>
        <taxon>Pentapetalae</taxon>
        <taxon>rosids</taxon>
        <taxon>malvids</taxon>
        <taxon>Brassicales</taxon>
        <taxon>Brassicaceae</taxon>
        <taxon>Eutremeae</taxon>
        <taxon>Eutrema</taxon>
    </lineage>
</organism>
<dbReference type="PANTHER" id="PTHR34145:SF77">
    <property type="match status" value="1"/>
</dbReference>
<dbReference type="KEGG" id="eus:EUTSA_v10024022mg"/>
<accession>V4KPK9</accession>
<gene>
    <name evidence="2" type="ORF">EUTSA_v10024022mg</name>
</gene>
<dbReference type="InterPro" id="IPR055357">
    <property type="entry name" value="LRR_At1g61320_AtMIF1"/>
</dbReference>
<dbReference type="InterPro" id="IPR032675">
    <property type="entry name" value="LRR_dom_sf"/>
</dbReference>